<dbReference type="Pfam" id="PF00072">
    <property type="entry name" value="Response_reg"/>
    <property type="match status" value="1"/>
</dbReference>
<sequence>MTNQATILIVDDQPELLMGIQMALEAAGYTVITAQDGHLALERLQRDTIDLILADIAMPEMNGYQLFERVRATPRLLRIPFVFLTARAMASDIRYGKSLGVDDYLTKPIKPEDLLAVVEGRLRRARELNEGPLVVAVAEPVSSGREAITDLIEVGTLRISPGQHRVWLRDTEITLSAREFRVLEYLARRAGQVVPPHEIVQMSHALNTDDAEASSLLRPIVRLLRRRLGYATGEMGCIENVRGVGYRLVEPE</sequence>
<dbReference type="GO" id="GO:0032993">
    <property type="term" value="C:protein-DNA complex"/>
    <property type="evidence" value="ECO:0007669"/>
    <property type="project" value="TreeGrafter"/>
</dbReference>
<organism evidence="10 11">
    <name type="scientific">Oscillochloris trichoides DG-6</name>
    <dbReference type="NCBI Taxonomy" id="765420"/>
    <lineage>
        <taxon>Bacteria</taxon>
        <taxon>Bacillati</taxon>
        <taxon>Chloroflexota</taxon>
        <taxon>Chloroflexia</taxon>
        <taxon>Chloroflexales</taxon>
        <taxon>Chloroflexineae</taxon>
        <taxon>Oscillochloridaceae</taxon>
        <taxon>Oscillochloris</taxon>
    </lineage>
</organism>
<dbReference type="GO" id="GO:0000156">
    <property type="term" value="F:phosphorelay response regulator activity"/>
    <property type="evidence" value="ECO:0007669"/>
    <property type="project" value="TreeGrafter"/>
</dbReference>
<keyword evidence="2" id="KW-0902">Two-component regulatory system</keyword>
<reference evidence="10 11" key="1">
    <citation type="journal article" date="2011" name="J. Bacteriol.">
        <title>Draft genome sequence of the anoxygenic filamentous phototrophic bacterium Oscillochloris trichoides subsp. DG-6.</title>
        <authorList>
            <person name="Kuznetsov B.B."/>
            <person name="Ivanovsky R.N."/>
            <person name="Keppen O.I."/>
            <person name="Sukhacheva M.V."/>
            <person name="Bumazhkin B.K."/>
            <person name="Patutina E.O."/>
            <person name="Beletsky A.V."/>
            <person name="Mardanov A.V."/>
            <person name="Baslerov R.V."/>
            <person name="Panteleeva A.N."/>
            <person name="Kolganova T.V."/>
            <person name="Ravin N.V."/>
            <person name="Skryabin K.G."/>
        </authorList>
    </citation>
    <scope>NUCLEOTIDE SEQUENCE [LARGE SCALE GENOMIC DNA]</scope>
    <source>
        <strain evidence="10 11">DG-6</strain>
    </source>
</reference>
<dbReference type="Proteomes" id="UP000054010">
    <property type="component" value="Unassembled WGS sequence"/>
</dbReference>
<evidence type="ECO:0000256" key="7">
    <source>
        <dbReference type="PROSITE-ProRule" id="PRU01091"/>
    </source>
</evidence>
<dbReference type="SUPFAM" id="SSF46894">
    <property type="entry name" value="C-terminal effector domain of the bipartite response regulators"/>
    <property type="match status" value="1"/>
</dbReference>
<name>E1ID28_9CHLR</name>
<dbReference type="PROSITE" id="PS50110">
    <property type="entry name" value="RESPONSE_REGULATORY"/>
    <property type="match status" value="1"/>
</dbReference>
<dbReference type="CDD" id="cd17574">
    <property type="entry name" value="REC_OmpR"/>
    <property type="match status" value="1"/>
</dbReference>
<evidence type="ECO:0000259" key="9">
    <source>
        <dbReference type="PROSITE" id="PS51755"/>
    </source>
</evidence>
<dbReference type="InterPro" id="IPR011006">
    <property type="entry name" value="CheY-like_superfamily"/>
</dbReference>
<dbReference type="STRING" id="765420.OSCT_1229"/>
<evidence type="ECO:0000313" key="11">
    <source>
        <dbReference type="Proteomes" id="UP000054010"/>
    </source>
</evidence>
<dbReference type="SMART" id="SM00862">
    <property type="entry name" value="Trans_reg_C"/>
    <property type="match status" value="1"/>
</dbReference>
<dbReference type="PANTHER" id="PTHR48111">
    <property type="entry name" value="REGULATOR OF RPOS"/>
    <property type="match status" value="1"/>
</dbReference>
<evidence type="ECO:0000256" key="4">
    <source>
        <dbReference type="ARBA" id="ARBA00023125"/>
    </source>
</evidence>
<dbReference type="SMART" id="SM00448">
    <property type="entry name" value="REC"/>
    <property type="match status" value="1"/>
</dbReference>
<dbReference type="AlphaFoldDB" id="E1ID28"/>
<evidence type="ECO:0000256" key="2">
    <source>
        <dbReference type="ARBA" id="ARBA00023012"/>
    </source>
</evidence>
<keyword evidence="11" id="KW-1185">Reference proteome</keyword>
<dbReference type="EMBL" id="ADVR01000035">
    <property type="protein sequence ID" value="EFO80899.1"/>
    <property type="molecule type" value="Genomic_DNA"/>
</dbReference>
<dbReference type="OrthoDB" id="9759232at2"/>
<keyword evidence="4 7" id="KW-0238">DNA-binding</keyword>
<proteinExistence type="predicted"/>
<dbReference type="Gene3D" id="1.10.10.10">
    <property type="entry name" value="Winged helix-like DNA-binding domain superfamily/Winged helix DNA-binding domain"/>
    <property type="match status" value="1"/>
</dbReference>
<evidence type="ECO:0000256" key="3">
    <source>
        <dbReference type="ARBA" id="ARBA00023015"/>
    </source>
</evidence>
<dbReference type="CDD" id="cd00383">
    <property type="entry name" value="trans_reg_C"/>
    <property type="match status" value="1"/>
</dbReference>
<dbReference type="InterPro" id="IPR001867">
    <property type="entry name" value="OmpR/PhoB-type_DNA-bd"/>
</dbReference>
<feature type="modified residue" description="4-aspartylphosphate" evidence="6">
    <location>
        <position position="55"/>
    </location>
</feature>
<keyword evidence="1 6" id="KW-0597">Phosphoprotein</keyword>
<evidence type="ECO:0000259" key="8">
    <source>
        <dbReference type="PROSITE" id="PS50110"/>
    </source>
</evidence>
<dbReference type="GO" id="GO:0000976">
    <property type="term" value="F:transcription cis-regulatory region binding"/>
    <property type="evidence" value="ECO:0007669"/>
    <property type="project" value="TreeGrafter"/>
</dbReference>
<feature type="domain" description="OmpR/PhoB-type" evidence="9">
    <location>
        <begin position="149"/>
        <end position="250"/>
    </location>
</feature>
<keyword evidence="5" id="KW-0804">Transcription</keyword>
<dbReference type="GO" id="GO:0006355">
    <property type="term" value="P:regulation of DNA-templated transcription"/>
    <property type="evidence" value="ECO:0007669"/>
    <property type="project" value="InterPro"/>
</dbReference>
<dbReference type="InterPro" id="IPR039420">
    <property type="entry name" value="WalR-like"/>
</dbReference>
<feature type="domain" description="Response regulatory" evidence="8">
    <location>
        <begin position="6"/>
        <end position="122"/>
    </location>
</feature>
<protein>
    <submittedName>
        <fullName evidence="10">Two component transcriptional regulator, winged helix family</fullName>
    </submittedName>
</protein>
<comment type="caution">
    <text evidence="10">The sequence shown here is derived from an EMBL/GenBank/DDBJ whole genome shotgun (WGS) entry which is preliminary data.</text>
</comment>
<dbReference type="eggNOG" id="COG0745">
    <property type="taxonomic scope" value="Bacteria"/>
</dbReference>
<dbReference type="HOGENOM" id="CLU_000445_30_4_0"/>
<accession>E1ID28</accession>
<evidence type="ECO:0000256" key="5">
    <source>
        <dbReference type="ARBA" id="ARBA00023163"/>
    </source>
</evidence>
<dbReference type="PROSITE" id="PS51755">
    <property type="entry name" value="OMPR_PHOB"/>
    <property type="match status" value="1"/>
</dbReference>
<dbReference type="InterPro" id="IPR001789">
    <property type="entry name" value="Sig_transdc_resp-reg_receiver"/>
</dbReference>
<dbReference type="InterPro" id="IPR016032">
    <property type="entry name" value="Sig_transdc_resp-reg_C-effctor"/>
</dbReference>
<dbReference type="Gene3D" id="3.40.50.2300">
    <property type="match status" value="1"/>
</dbReference>
<dbReference type="SUPFAM" id="SSF52172">
    <property type="entry name" value="CheY-like"/>
    <property type="match status" value="1"/>
</dbReference>
<evidence type="ECO:0000313" key="10">
    <source>
        <dbReference type="EMBL" id="EFO80899.1"/>
    </source>
</evidence>
<keyword evidence="3" id="KW-0805">Transcription regulation</keyword>
<dbReference type="Pfam" id="PF00486">
    <property type="entry name" value="Trans_reg_C"/>
    <property type="match status" value="1"/>
</dbReference>
<evidence type="ECO:0000256" key="6">
    <source>
        <dbReference type="PROSITE-ProRule" id="PRU00169"/>
    </source>
</evidence>
<dbReference type="GO" id="GO:0005829">
    <property type="term" value="C:cytosol"/>
    <property type="evidence" value="ECO:0007669"/>
    <property type="project" value="TreeGrafter"/>
</dbReference>
<evidence type="ECO:0000256" key="1">
    <source>
        <dbReference type="ARBA" id="ARBA00022553"/>
    </source>
</evidence>
<dbReference type="PANTHER" id="PTHR48111:SF1">
    <property type="entry name" value="TWO-COMPONENT RESPONSE REGULATOR ORR33"/>
    <property type="match status" value="1"/>
</dbReference>
<dbReference type="InterPro" id="IPR036388">
    <property type="entry name" value="WH-like_DNA-bd_sf"/>
</dbReference>
<gene>
    <name evidence="10" type="ORF">OSCT_1229</name>
</gene>
<feature type="DNA-binding region" description="OmpR/PhoB-type" evidence="7">
    <location>
        <begin position="149"/>
        <end position="250"/>
    </location>
</feature>